<organism evidence="7 8">
    <name type="scientific">Saccharopolyspora halophila</name>
    <dbReference type="NCBI Taxonomy" id="405551"/>
    <lineage>
        <taxon>Bacteria</taxon>
        <taxon>Bacillati</taxon>
        <taxon>Actinomycetota</taxon>
        <taxon>Actinomycetes</taxon>
        <taxon>Pseudonocardiales</taxon>
        <taxon>Pseudonocardiaceae</taxon>
        <taxon>Saccharopolyspora</taxon>
    </lineage>
</organism>
<evidence type="ECO:0000256" key="3">
    <source>
        <dbReference type="ARBA" id="ARBA00022692"/>
    </source>
</evidence>
<feature type="transmembrane region" description="Helical" evidence="6">
    <location>
        <begin position="38"/>
        <end position="64"/>
    </location>
</feature>
<feature type="transmembrane region" description="Helical" evidence="6">
    <location>
        <begin position="76"/>
        <end position="97"/>
    </location>
</feature>
<comment type="caution">
    <text evidence="7">The sequence shown here is derived from an EMBL/GenBank/DDBJ whole genome shotgun (WGS) entry which is preliminary data.</text>
</comment>
<feature type="transmembrane region" description="Helical" evidence="6">
    <location>
        <begin position="150"/>
        <end position="174"/>
    </location>
</feature>
<keyword evidence="5 6" id="KW-0472">Membrane</keyword>
<evidence type="ECO:0000256" key="5">
    <source>
        <dbReference type="ARBA" id="ARBA00023136"/>
    </source>
</evidence>
<feature type="transmembrane region" description="Helical" evidence="6">
    <location>
        <begin position="186"/>
        <end position="204"/>
    </location>
</feature>
<dbReference type="RefSeq" id="WP_344133308.1">
    <property type="nucleotide sequence ID" value="NZ_BAAARA010000010.1"/>
</dbReference>
<keyword evidence="4 6" id="KW-1133">Transmembrane helix</keyword>
<feature type="transmembrane region" description="Helical" evidence="6">
    <location>
        <begin position="118"/>
        <end position="138"/>
    </location>
</feature>
<dbReference type="Pfam" id="PF01810">
    <property type="entry name" value="LysE"/>
    <property type="match status" value="1"/>
</dbReference>
<dbReference type="EMBL" id="BAAARA010000010">
    <property type="protein sequence ID" value="GAA2353401.1"/>
    <property type="molecule type" value="Genomic_DNA"/>
</dbReference>
<feature type="transmembrane region" description="Helical" evidence="6">
    <location>
        <begin position="6"/>
        <end position="26"/>
    </location>
</feature>
<keyword evidence="2" id="KW-1003">Cell membrane</keyword>
<protein>
    <submittedName>
        <fullName evidence="7">LysE family translocator</fullName>
    </submittedName>
</protein>
<evidence type="ECO:0000256" key="2">
    <source>
        <dbReference type="ARBA" id="ARBA00022475"/>
    </source>
</evidence>
<accession>A0ABN3GK78</accession>
<proteinExistence type="predicted"/>
<evidence type="ECO:0000256" key="6">
    <source>
        <dbReference type="SAM" id="Phobius"/>
    </source>
</evidence>
<sequence>MIDQVPLFIGTTLLVLAIPGPDFVVVTRNTLSGTRRRGYLTVLGICGGLTFLTVLTAAGVAALITSHPAMLGALRLTGGGYLVLLAGAMAVAAWRRTRFENADSQPGRFAGSPLRQGFLSNVLNPKALVFYLTFMPQFVTPGTSVLGQTLLMGTLVVLCAAAWWTAYVSAIGVLAPALRRTRVRTAIDAVAATALGGLGVSTLFGGP</sequence>
<dbReference type="PIRSF" id="PIRSF006324">
    <property type="entry name" value="LeuE"/>
    <property type="match status" value="1"/>
</dbReference>
<evidence type="ECO:0000256" key="4">
    <source>
        <dbReference type="ARBA" id="ARBA00022989"/>
    </source>
</evidence>
<dbReference type="PANTHER" id="PTHR30086">
    <property type="entry name" value="ARGININE EXPORTER PROTEIN ARGO"/>
    <property type="match status" value="1"/>
</dbReference>
<evidence type="ECO:0000313" key="7">
    <source>
        <dbReference type="EMBL" id="GAA2353401.1"/>
    </source>
</evidence>
<comment type="subcellular location">
    <subcellularLocation>
        <location evidence="1">Cell membrane</location>
        <topology evidence="1">Multi-pass membrane protein</topology>
    </subcellularLocation>
</comment>
<dbReference type="InterPro" id="IPR001123">
    <property type="entry name" value="LeuE-type"/>
</dbReference>
<dbReference type="Proteomes" id="UP001501218">
    <property type="component" value="Unassembled WGS sequence"/>
</dbReference>
<gene>
    <name evidence="7" type="ORF">GCM10009854_34290</name>
</gene>
<keyword evidence="3 6" id="KW-0812">Transmembrane</keyword>
<reference evidence="7 8" key="1">
    <citation type="journal article" date="2019" name="Int. J. Syst. Evol. Microbiol.">
        <title>The Global Catalogue of Microorganisms (GCM) 10K type strain sequencing project: providing services to taxonomists for standard genome sequencing and annotation.</title>
        <authorList>
            <consortium name="The Broad Institute Genomics Platform"/>
            <consortium name="The Broad Institute Genome Sequencing Center for Infectious Disease"/>
            <person name="Wu L."/>
            <person name="Ma J."/>
        </authorList>
    </citation>
    <scope>NUCLEOTIDE SEQUENCE [LARGE SCALE GENOMIC DNA]</scope>
    <source>
        <strain evidence="7 8">JCM 16221</strain>
    </source>
</reference>
<dbReference type="PANTHER" id="PTHR30086:SF20">
    <property type="entry name" value="ARGININE EXPORTER PROTEIN ARGO-RELATED"/>
    <property type="match status" value="1"/>
</dbReference>
<keyword evidence="8" id="KW-1185">Reference proteome</keyword>
<evidence type="ECO:0000256" key="1">
    <source>
        <dbReference type="ARBA" id="ARBA00004651"/>
    </source>
</evidence>
<name>A0ABN3GK78_9PSEU</name>
<evidence type="ECO:0000313" key="8">
    <source>
        <dbReference type="Proteomes" id="UP001501218"/>
    </source>
</evidence>